<protein>
    <recommendedName>
        <fullName evidence="2">YceK/YidQ family lipoprotein</fullName>
    </recommendedName>
</protein>
<accession>A0A382E5H1</accession>
<evidence type="ECO:0008006" key="2">
    <source>
        <dbReference type="Google" id="ProtNLM"/>
    </source>
</evidence>
<proteinExistence type="predicted"/>
<reference evidence="1" key="1">
    <citation type="submission" date="2018-05" db="EMBL/GenBank/DDBJ databases">
        <authorList>
            <person name="Lanie J.A."/>
            <person name="Ng W.-L."/>
            <person name="Kazmierczak K.M."/>
            <person name="Andrzejewski T.M."/>
            <person name="Davidsen T.M."/>
            <person name="Wayne K.J."/>
            <person name="Tettelin H."/>
            <person name="Glass J.I."/>
            <person name="Rusch D."/>
            <person name="Podicherti R."/>
            <person name="Tsui H.-C.T."/>
            <person name="Winkler M.E."/>
        </authorList>
    </citation>
    <scope>NUCLEOTIDE SEQUENCE</scope>
</reference>
<organism evidence="1">
    <name type="scientific">marine metagenome</name>
    <dbReference type="NCBI Taxonomy" id="408172"/>
    <lineage>
        <taxon>unclassified sequences</taxon>
        <taxon>metagenomes</taxon>
        <taxon>ecological metagenomes</taxon>
    </lineage>
</organism>
<sequence>MNWTTKKILGSTLICTLVLTSGCASTFLRQVTKANGGRMDVTYPSVRYAGDSLNPPDMLTPLILIDLPLSFALDTVMLPFDAANAKRSKKHNPKPNKE</sequence>
<dbReference type="Pfam" id="PF07119">
    <property type="entry name" value="DUF1375"/>
    <property type="match status" value="1"/>
</dbReference>
<evidence type="ECO:0000313" key="1">
    <source>
        <dbReference type="EMBL" id="SVB45582.1"/>
    </source>
</evidence>
<dbReference type="PROSITE" id="PS51257">
    <property type="entry name" value="PROKAR_LIPOPROTEIN"/>
    <property type="match status" value="1"/>
</dbReference>
<dbReference type="AlphaFoldDB" id="A0A382E5H1"/>
<name>A0A382E5H1_9ZZZZ</name>
<gene>
    <name evidence="1" type="ORF">METZ01_LOCUS198436</name>
</gene>
<dbReference type="EMBL" id="UINC01042652">
    <property type="protein sequence ID" value="SVB45582.1"/>
    <property type="molecule type" value="Genomic_DNA"/>
</dbReference>
<dbReference type="InterPro" id="IPR010780">
    <property type="entry name" value="DUF1375"/>
</dbReference>